<evidence type="ECO:0000256" key="1">
    <source>
        <dbReference type="ARBA" id="ARBA00022729"/>
    </source>
</evidence>
<protein>
    <submittedName>
        <fullName evidence="3">RlpA-like double-psi beta-barrel-protein domain-containing protein-containing protein</fullName>
    </submittedName>
</protein>
<dbReference type="AlphaFoldDB" id="A0AAD7C7F0"/>
<keyword evidence="1" id="KW-0732">Signal</keyword>
<gene>
    <name evidence="3" type="ORF">FB45DRAFT_737611</name>
</gene>
<evidence type="ECO:0000313" key="4">
    <source>
        <dbReference type="Proteomes" id="UP001221142"/>
    </source>
</evidence>
<dbReference type="Proteomes" id="UP001221142">
    <property type="component" value="Unassembled WGS sequence"/>
</dbReference>
<dbReference type="Gene3D" id="2.40.40.10">
    <property type="entry name" value="RlpA-like domain"/>
    <property type="match status" value="1"/>
</dbReference>
<accession>A0AAD7C7F0</accession>
<dbReference type="InterPro" id="IPR051477">
    <property type="entry name" value="Expansin_CellWall"/>
</dbReference>
<keyword evidence="4" id="KW-1185">Reference proteome</keyword>
<evidence type="ECO:0000259" key="2">
    <source>
        <dbReference type="Pfam" id="PF03330"/>
    </source>
</evidence>
<proteinExistence type="predicted"/>
<dbReference type="PANTHER" id="PTHR31836:SF28">
    <property type="entry name" value="SRCR DOMAIN-CONTAINING PROTEIN-RELATED"/>
    <property type="match status" value="1"/>
</dbReference>
<dbReference type="Pfam" id="PF03330">
    <property type="entry name" value="DPBB_1"/>
    <property type="match status" value="1"/>
</dbReference>
<organism evidence="3 4">
    <name type="scientific">Roridomyces roridus</name>
    <dbReference type="NCBI Taxonomy" id="1738132"/>
    <lineage>
        <taxon>Eukaryota</taxon>
        <taxon>Fungi</taxon>
        <taxon>Dikarya</taxon>
        <taxon>Basidiomycota</taxon>
        <taxon>Agaricomycotina</taxon>
        <taxon>Agaricomycetes</taxon>
        <taxon>Agaricomycetidae</taxon>
        <taxon>Agaricales</taxon>
        <taxon>Marasmiineae</taxon>
        <taxon>Mycenaceae</taxon>
        <taxon>Roridomyces</taxon>
    </lineage>
</organism>
<comment type="caution">
    <text evidence="3">The sequence shown here is derived from an EMBL/GenBank/DDBJ whole genome shotgun (WGS) entry which is preliminary data.</text>
</comment>
<dbReference type="CDD" id="cd22191">
    <property type="entry name" value="DPBB_RlpA_EXP_N-like"/>
    <property type="match status" value="1"/>
</dbReference>
<dbReference type="EMBL" id="JARKIF010000004">
    <property type="protein sequence ID" value="KAJ7641106.1"/>
    <property type="molecule type" value="Genomic_DNA"/>
</dbReference>
<reference evidence="3" key="1">
    <citation type="submission" date="2023-03" db="EMBL/GenBank/DDBJ databases">
        <title>Massive genome expansion in bonnet fungi (Mycena s.s.) driven by repeated elements and novel gene families across ecological guilds.</title>
        <authorList>
            <consortium name="Lawrence Berkeley National Laboratory"/>
            <person name="Harder C.B."/>
            <person name="Miyauchi S."/>
            <person name="Viragh M."/>
            <person name="Kuo A."/>
            <person name="Thoen E."/>
            <person name="Andreopoulos B."/>
            <person name="Lu D."/>
            <person name="Skrede I."/>
            <person name="Drula E."/>
            <person name="Henrissat B."/>
            <person name="Morin E."/>
            <person name="Kohler A."/>
            <person name="Barry K."/>
            <person name="LaButti K."/>
            <person name="Morin E."/>
            <person name="Salamov A."/>
            <person name="Lipzen A."/>
            <person name="Mereny Z."/>
            <person name="Hegedus B."/>
            <person name="Baldrian P."/>
            <person name="Stursova M."/>
            <person name="Weitz H."/>
            <person name="Taylor A."/>
            <person name="Grigoriev I.V."/>
            <person name="Nagy L.G."/>
            <person name="Martin F."/>
            <person name="Kauserud H."/>
        </authorList>
    </citation>
    <scope>NUCLEOTIDE SEQUENCE</scope>
    <source>
        <strain evidence="3">9284</strain>
    </source>
</reference>
<dbReference type="PANTHER" id="PTHR31836">
    <property type="match status" value="1"/>
</dbReference>
<dbReference type="SUPFAM" id="SSF50685">
    <property type="entry name" value="Barwin-like endoglucanases"/>
    <property type="match status" value="1"/>
</dbReference>
<dbReference type="InterPro" id="IPR009009">
    <property type="entry name" value="RlpA-like_DPBB"/>
</dbReference>
<evidence type="ECO:0000313" key="3">
    <source>
        <dbReference type="EMBL" id="KAJ7641106.1"/>
    </source>
</evidence>
<sequence length="120" mass="12991">MRGSNTGRGTSRPVNFSHHSFNFYLSISATWYGPDDGTGDCGSRIETSDMAVALATPDYERGQNCGKKINVYYQGATITVTVLDECPGCAKGNIDLTRGAFAKFAKFEVGELAVTWEYAS</sequence>
<name>A0AAD7C7F0_9AGAR</name>
<feature type="domain" description="RlpA-like protein double-psi beta-barrel" evidence="2">
    <location>
        <begin position="27"/>
        <end position="115"/>
    </location>
</feature>
<dbReference type="InterPro" id="IPR036908">
    <property type="entry name" value="RlpA-like_sf"/>
</dbReference>